<dbReference type="InterPro" id="IPR036390">
    <property type="entry name" value="WH_DNA-bd_sf"/>
</dbReference>
<dbReference type="SUPFAM" id="SSF46785">
    <property type="entry name" value="Winged helix' DNA-binding domain"/>
    <property type="match status" value="1"/>
</dbReference>
<gene>
    <name evidence="1" type="ORF">Mgrana_02250</name>
</gene>
<protein>
    <submittedName>
        <fullName evidence="1">Helix-turn-helix domain protein</fullName>
    </submittedName>
</protein>
<organism evidence="1 2">
    <name type="scientific">Meiothermus granaticius NBRC 107808</name>
    <dbReference type="NCBI Taxonomy" id="1227551"/>
    <lineage>
        <taxon>Bacteria</taxon>
        <taxon>Thermotogati</taxon>
        <taxon>Deinococcota</taxon>
        <taxon>Deinococci</taxon>
        <taxon>Thermales</taxon>
        <taxon>Thermaceae</taxon>
        <taxon>Meiothermus</taxon>
    </lineage>
</organism>
<name>A0A399F891_9DEIN</name>
<evidence type="ECO:0000313" key="2">
    <source>
        <dbReference type="Proteomes" id="UP000266178"/>
    </source>
</evidence>
<dbReference type="Proteomes" id="UP000266178">
    <property type="component" value="Unassembled WGS sequence"/>
</dbReference>
<dbReference type="Gene3D" id="1.10.10.10">
    <property type="entry name" value="Winged helix-like DNA-binding domain superfamily/Winged helix DNA-binding domain"/>
    <property type="match status" value="1"/>
</dbReference>
<dbReference type="EMBL" id="QWLB01000030">
    <property type="protein sequence ID" value="RIH91886.1"/>
    <property type="molecule type" value="Genomic_DNA"/>
</dbReference>
<keyword evidence="2" id="KW-1185">Reference proteome</keyword>
<dbReference type="RefSeq" id="WP_119357716.1">
    <property type="nucleotide sequence ID" value="NZ_BJXM01000012.1"/>
</dbReference>
<comment type="caution">
    <text evidence="1">The sequence shown here is derived from an EMBL/GenBank/DDBJ whole genome shotgun (WGS) entry which is preliminary data.</text>
</comment>
<proteinExistence type="predicted"/>
<evidence type="ECO:0000313" key="1">
    <source>
        <dbReference type="EMBL" id="RIH91886.1"/>
    </source>
</evidence>
<accession>A0A399F891</accession>
<sequence>MPICQPMLELHHPLAARILADPDRAALLKPFMRAPMSLKCAADELKVSLQALHYRAGQMLEAGLLQVVGEEARRGRPIKVYRATAAAFEVPIQQVPPPLLERLETHATWKRLFEEGLNLLASNGYGQGNLRVGLGEDGNLIWSAGGDQDPRPLELDEDQPAVLDFWSAGVRLSREEAKRLQQELWQLYERYAGRSQGERYVLHMGLVPRPGG</sequence>
<dbReference type="AlphaFoldDB" id="A0A399F891"/>
<dbReference type="OrthoDB" id="31931at2"/>
<reference evidence="1 2" key="1">
    <citation type="submission" date="2018-08" db="EMBL/GenBank/DDBJ databases">
        <title>Meiothermus granaticius genome AF-68 sequencing project.</title>
        <authorList>
            <person name="Da Costa M.S."/>
            <person name="Albuquerque L."/>
            <person name="Raposo P."/>
            <person name="Froufe H.J.C."/>
            <person name="Barroso C.S."/>
            <person name="Egas C."/>
        </authorList>
    </citation>
    <scope>NUCLEOTIDE SEQUENCE [LARGE SCALE GENOMIC DNA]</scope>
    <source>
        <strain evidence="1 2">AF-68</strain>
    </source>
</reference>
<dbReference type="InterPro" id="IPR036388">
    <property type="entry name" value="WH-like_DNA-bd_sf"/>
</dbReference>